<evidence type="ECO:0000313" key="2">
    <source>
        <dbReference type="Proteomes" id="UP000030512"/>
    </source>
</evidence>
<gene>
    <name evidence="1" type="ORF">JT25_005640</name>
</gene>
<protein>
    <submittedName>
        <fullName evidence="1">Uncharacterized protein</fullName>
    </submittedName>
</protein>
<dbReference type="AlphaFoldDB" id="A0A126T1M8"/>
<dbReference type="KEGG" id="mdn:JT25_005640"/>
<reference evidence="1 2" key="1">
    <citation type="journal article" date="2015" name="Environ. Microbiol.">
        <title>Methane oxidation coupled to nitrate reduction under hypoxia by the Gammaproteobacterium Methylomonas denitrificans, sp. nov. type strain FJG1.</title>
        <authorList>
            <person name="Kits K.D."/>
            <person name="Klotz M.G."/>
            <person name="Stein L.Y."/>
        </authorList>
    </citation>
    <scope>NUCLEOTIDE SEQUENCE [LARGE SCALE GENOMIC DNA]</scope>
    <source>
        <strain evidence="1 2">FJG1</strain>
    </source>
</reference>
<evidence type="ECO:0000313" key="1">
    <source>
        <dbReference type="EMBL" id="AMK75977.1"/>
    </source>
</evidence>
<accession>A0A126T1M8</accession>
<name>A0A126T1M8_9GAMM</name>
<dbReference type="Proteomes" id="UP000030512">
    <property type="component" value="Chromosome"/>
</dbReference>
<sequence>MPVLIEHIDAIARQKQRAVLYLEFHPQSAFADSSVYDYEVVNKRQAFLDWLQQHGIAWQPSAPIASVCGFGAYLGQIHIDLPMDDDDPLYCRLRDHLEYPDGSMRDPNQRFFYLPLDIAMRNAHHDEPGFWEKWAEDF</sequence>
<dbReference type="OrthoDB" id="6708558at2"/>
<dbReference type="EMBL" id="CP014476">
    <property type="protein sequence ID" value="AMK75977.1"/>
    <property type="molecule type" value="Genomic_DNA"/>
</dbReference>
<organism evidence="1 2">
    <name type="scientific">Methylomonas denitrificans</name>
    <dbReference type="NCBI Taxonomy" id="1538553"/>
    <lineage>
        <taxon>Bacteria</taxon>
        <taxon>Pseudomonadati</taxon>
        <taxon>Pseudomonadota</taxon>
        <taxon>Gammaproteobacteria</taxon>
        <taxon>Methylococcales</taxon>
        <taxon>Methylococcaceae</taxon>
        <taxon>Methylomonas</taxon>
    </lineage>
</organism>
<proteinExistence type="predicted"/>
<dbReference type="RefSeq" id="WP_036274422.1">
    <property type="nucleotide sequence ID" value="NZ_CP014476.1"/>
</dbReference>
<keyword evidence="2" id="KW-1185">Reference proteome</keyword>
<dbReference type="STRING" id="1538553.JT25_005640"/>